<dbReference type="OrthoDB" id="9810341at2"/>
<dbReference type="SUPFAM" id="SSF54593">
    <property type="entry name" value="Glyoxalase/Bleomycin resistance protein/Dihydroxybiphenyl dioxygenase"/>
    <property type="match status" value="1"/>
</dbReference>
<dbReference type="GO" id="GO:0051213">
    <property type="term" value="F:dioxygenase activity"/>
    <property type="evidence" value="ECO:0007669"/>
    <property type="project" value="UniProtKB-KW"/>
</dbReference>
<accession>A0A1H6DY68</accession>
<dbReference type="InterPro" id="IPR037523">
    <property type="entry name" value="VOC_core"/>
</dbReference>
<dbReference type="CDD" id="cd08351">
    <property type="entry name" value="ChaP_like"/>
    <property type="match status" value="1"/>
</dbReference>
<dbReference type="RefSeq" id="WP_103943949.1">
    <property type="nucleotide sequence ID" value="NZ_FNVO01000025.1"/>
</dbReference>
<organism evidence="2 3">
    <name type="scientific">Thermomonospora echinospora</name>
    <dbReference type="NCBI Taxonomy" id="1992"/>
    <lineage>
        <taxon>Bacteria</taxon>
        <taxon>Bacillati</taxon>
        <taxon>Actinomycetota</taxon>
        <taxon>Actinomycetes</taxon>
        <taxon>Streptosporangiales</taxon>
        <taxon>Thermomonosporaceae</taxon>
        <taxon>Thermomonospora</taxon>
    </lineage>
</organism>
<evidence type="ECO:0000313" key="3">
    <source>
        <dbReference type="Proteomes" id="UP000236723"/>
    </source>
</evidence>
<evidence type="ECO:0000259" key="1">
    <source>
        <dbReference type="PROSITE" id="PS51819"/>
    </source>
</evidence>
<dbReference type="Proteomes" id="UP000236723">
    <property type="component" value="Unassembled WGS sequence"/>
</dbReference>
<dbReference type="AlphaFoldDB" id="A0A1H6DY68"/>
<dbReference type="InterPro" id="IPR004360">
    <property type="entry name" value="Glyas_Fos-R_dOase_dom"/>
</dbReference>
<name>A0A1H6DY68_9ACTN</name>
<gene>
    <name evidence="2" type="ORF">SAMN04489712_12541</name>
</gene>
<dbReference type="PROSITE" id="PS51819">
    <property type="entry name" value="VOC"/>
    <property type="match status" value="1"/>
</dbReference>
<protein>
    <submittedName>
        <fullName evidence="2">Catechol 2,3-dioxygenase</fullName>
    </submittedName>
</protein>
<feature type="domain" description="VOC" evidence="1">
    <location>
        <begin position="4"/>
        <end position="120"/>
    </location>
</feature>
<keyword evidence="3" id="KW-1185">Reference proteome</keyword>
<evidence type="ECO:0000313" key="2">
    <source>
        <dbReference type="EMBL" id="SEG90109.1"/>
    </source>
</evidence>
<proteinExistence type="predicted"/>
<dbReference type="EMBL" id="FNVO01000025">
    <property type="protein sequence ID" value="SEG90109.1"/>
    <property type="molecule type" value="Genomic_DNA"/>
</dbReference>
<keyword evidence="2" id="KW-0223">Dioxygenase</keyword>
<reference evidence="3" key="1">
    <citation type="submission" date="2016-10" db="EMBL/GenBank/DDBJ databases">
        <authorList>
            <person name="Varghese N."/>
            <person name="Submissions S."/>
        </authorList>
    </citation>
    <scope>NUCLEOTIDE SEQUENCE [LARGE SCALE GENOMIC DNA]</scope>
    <source>
        <strain evidence="3">DSM 43163</strain>
    </source>
</reference>
<keyword evidence="2" id="KW-0560">Oxidoreductase</keyword>
<sequence>MSVTLDHIIIPARDKKTSAEFLARLLGVEVGAPMGPFVPVTTGNGVTLDYMDSEDFRWHHCAFLVSEEEFDAIFARIKEAAIPYQANPDGSGAGEINRRDGGRGVYFDDPNGHRMEVLTVPYGGWKQAKTERA</sequence>
<dbReference type="Pfam" id="PF00903">
    <property type="entry name" value="Glyoxalase"/>
    <property type="match status" value="1"/>
</dbReference>
<dbReference type="InterPro" id="IPR029068">
    <property type="entry name" value="Glyas_Bleomycin-R_OHBP_Dase"/>
</dbReference>
<dbReference type="Gene3D" id="3.10.180.10">
    <property type="entry name" value="2,3-Dihydroxybiphenyl 1,2-Dioxygenase, domain 1"/>
    <property type="match status" value="1"/>
</dbReference>